<dbReference type="EMBL" id="JAYWIO010000005">
    <property type="protein sequence ID" value="KAK7259900.1"/>
    <property type="molecule type" value="Genomic_DNA"/>
</dbReference>
<reference evidence="3 4" key="1">
    <citation type="submission" date="2024-01" db="EMBL/GenBank/DDBJ databases">
        <title>The genomes of 5 underutilized Papilionoideae crops provide insights into root nodulation and disease resistanc.</title>
        <authorList>
            <person name="Yuan L."/>
        </authorList>
    </citation>
    <scope>NUCLEOTIDE SEQUENCE [LARGE SCALE GENOMIC DNA]</scope>
    <source>
        <strain evidence="3">ZHUSHIDOU_FW_LH</strain>
        <tissue evidence="3">Leaf</tissue>
    </source>
</reference>
<keyword evidence="2" id="KW-0472">Membrane</keyword>
<dbReference type="AlphaFoldDB" id="A0AAN9I162"/>
<gene>
    <name evidence="3" type="ORF">RIF29_25515</name>
</gene>
<evidence type="ECO:0000313" key="4">
    <source>
        <dbReference type="Proteomes" id="UP001372338"/>
    </source>
</evidence>
<dbReference type="Proteomes" id="UP001372338">
    <property type="component" value="Unassembled WGS sequence"/>
</dbReference>
<feature type="compositionally biased region" description="Low complexity" evidence="1">
    <location>
        <begin position="98"/>
        <end position="113"/>
    </location>
</feature>
<feature type="compositionally biased region" description="Gly residues" evidence="1">
    <location>
        <begin position="197"/>
        <end position="206"/>
    </location>
</feature>
<feature type="region of interest" description="Disordered" evidence="1">
    <location>
        <begin position="141"/>
        <end position="171"/>
    </location>
</feature>
<sequence>MHDDIINHLCSGVNYIVARVGYCLVIHFQFPLSSHPRFLPSFLPSPSMDEKPDLEPEPEPVEFPDEWELLHSNPDEPLDFAPPLIQPDYFSLHTNHFPNSNSNDSASNSSTDPSEVDRNFDDSYVANQLFPSGETYLIQDKLSTSSSPSPSPSPSPSSSSASNAEIFNEPDPDSAAAAKMKMLVDDTATSSELLDAGTGGGGGGGLDDVKGEDELVEEVEEEKKEERRVAWWKVPLEVFKYWVVRVNPVVPVWSLSVAAAAAFLGLVILGRRLYKMKRKTQTLKLNVVIDDKVIILFILVF</sequence>
<protein>
    <submittedName>
        <fullName evidence="3">Uncharacterized protein</fullName>
    </submittedName>
</protein>
<feature type="region of interest" description="Disordered" evidence="1">
    <location>
        <begin position="95"/>
        <end position="119"/>
    </location>
</feature>
<comment type="caution">
    <text evidence="3">The sequence shown here is derived from an EMBL/GenBank/DDBJ whole genome shotgun (WGS) entry which is preliminary data.</text>
</comment>
<organism evidence="3 4">
    <name type="scientific">Crotalaria pallida</name>
    <name type="common">Smooth rattlebox</name>
    <name type="synonym">Crotalaria striata</name>
    <dbReference type="NCBI Taxonomy" id="3830"/>
    <lineage>
        <taxon>Eukaryota</taxon>
        <taxon>Viridiplantae</taxon>
        <taxon>Streptophyta</taxon>
        <taxon>Embryophyta</taxon>
        <taxon>Tracheophyta</taxon>
        <taxon>Spermatophyta</taxon>
        <taxon>Magnoliopsida</taxon>
        <taxon>eudicotyledons</taxon>
        <taxon>Gunneridae</taxon>
        <taxon>Pentapetalae</taxon>
        <taxon>rosids</taxon>
        <taxon>fabids</taxon>
        <taxon>Fabales</taxon>
        <taxon>Fabaceae</taxon>
        <taxon>Papilionoideae</taxon>
        <taxon>50 kb inversion clade</taxon>
        <taxon>genistoids sensu lato</taxon>
        <taxon>core genistoids</taxon>
        <taxon>Crotalarieae</taxon>
        <taxon>Crotalaria</taxon>
    </lineage>
</organism>
<dbReference type="PANTHER" id="PTHR33646">
    <property type="entry name" value="GB|AAF00631.1"/>
    <property type="match status" value="1"/>
</dbReference>
<name>A0AAN9I162_CROPI</name>
<accession>A0AAN9I162</accession>
<evidence type="ECO:0000313" key="3">
    <source>
        <dbReference type="EMBL" id="KAK7259900.1"/>
    </source>
</evidence>
<dbReference type="PANTHER" id="PTHR33646:SF6">
    <property type="entry name" value="TRANSMEMBRANE PROTEIN"/>
    <property type="match status" value="1"/>
</dbReference>
<proteinExistence type="predicted"/>
<feature type="region of interest" description="Disordered" evidence="1">
    <location>
        <begin position="192"/>
        <end position="215"/>
    </location>
</feature>
<evidence type="ECO:0000256" key="1">
    <source>
        <dbReference type="SAM" id="MobiDB-lite"/>
    </source>
</evidence>
<keyword evidence="2" id="KW-1133">Transmembrane helix</keyword>
<evidence type="ECO:0000256" key="2">
    <source>
        <dbReference type="SAM" id="Phobius"/>
    </source>
</evidence>
<keyword evidence="4" id="KW-1185">Reference proteome</keyword>
<keyword evidence="2" id="KW-0812">Transmembrane</keyword>
<dbReference type="InterPro" id="IPR045883">
    <property type="entry name" value="At4g13530-like"/>
</dbReference>
<feature type="transmembrane region" description="Helical" evidence="2">
    <location>
        <begin position="250"/>
        <end position="269"/>
    </location>
</feature>